<dbReference type="SUPFAM" id="SSF57667">
    <property type="entry name" value="beta-beta-alpha zinc fingers"/>
    <property type="match status" value="1"/>
</dbReference>
<dbReference type="Gene3D" id="3.30.160.60">
    <property type="entry name" value="Classic Zinc Finger"/>
    <property type="match status" value="2"/>
</dbReference>
<keyword evidence="10" id="KW-1185">Reference proteome</keyword>
<dbReference type="SMART" id="SM00355">
    <property type="entry name" value="ZnF_C2H2"/>
    <property type="match status" value="1"/>
</dbReference>
<evidence type="ECO:0000256" key="7">
    <source>
        <dbReference type="PROSITE-ProRule" id="PRU00042"/>
    </source>
</evidence>
<dbReference type="PANTHER" id="PTHR10032:SF271">
    <property type="entry name" value="RH12261P-RELATED"/>
    <property type="match status" value="1"/>
</dbReference>
<feature type="domain" description="C2H2-type" evidence="8">
    <location>
        <begin position="286"/>
        <end position="313"/>
    </location>
</feature>
<evidence type="ECO:0000259" key="8">
    <source>
        <dbReference type="PROSITE" id="PS50157"/>
    </source>
</evidence>
<reference evidence="9 10" key="1">
    <citation type="submission" date="2021-06" db="EMBL/GenBank/DDBJ databases">
        <title>Caerostris extrusa draft genome.</title>
        <authorList>
            <person name="Kono N."/>
            <person name="Arakawa K."/>
        </authorList>
    </citation>
    <scope>NUCLEOTIDE SEQUENCE [LARGE SCALE GENOMIC DNA]</scope>
</reference>
<evidence type="ECO:0000256" key="3">
    <source>
        <dbReference type="ARBA" id="ARBA00022737"/>
    </source>
</evidence>
<evidence type="ECO:0000256" key="1">
    <source>
        <dbReference type="ARBA" id="ARBA00004123"/>
    </source>
</evidence>
<protein>
    <recommendedName>
        <fullName evidence="8">C2H2-type domain-containing protein</fullName>
    </recommendedName>
</protein>
<sequence length="328" mass="37309">MEIRNCEFCNARVANFEVHSCRNFGNQPRQISATLPRSSSDNLPQDIALRTEQMHYEERRPSINQTYSSWQQSILPNMHQRTDCEAAAATEIPSPYEIANRNPYNPEISYFQFPNLPHDLESQSKSTYSLQPSEVNSAIMKHNIQFSEALNPNPDANAPLPVAEPCFLPGFQQTFGRRNTAMNHLVQYPNTSSQMQCSGIYHMEEKTFHLVSDLSDNASANRISQYYDTSLGIPDSTVQIAQCNLMDPIPTTNEISQIQSNICPKELLPKDHIGPHNRSRSDARRYACKYCNKTFSSSWNLTIHIRTHTGEKPYKCTVCNKCLLIVLT</sequence>
<dbReference type="InterPro" id="IPR013087">
    <property type="entry name" value="Znf_C2H2_type"/>
</dbReference>
<keyword evidence="4 7" id="KW-0863">Zinc-finger</keyword>
<dbReference type="InterPro" id="IPR036236">
    <property type="entry name" value="Znf_C2H2_sf"/>
</dbReference>
<evidence type="ECO:0000313" key="10">
    <source>
        <dbReference type="Proteomes" id="UP001054945"/>
    </source>
</evidence>
<dbReference type="Pfam" id="PF00096">
    <property type="entry name" value="zf-C2H2"/>
    <property type="match status" value="1"/>
</dbReference>
<organism evidence="9 10">
    <name type="scientific">Caerostris extrusa</name>
    <name type="common">Bark spider</name>
    <name type="synonym">Caerostris bankana</name>
    <dbReference type="NCBI Taxonomy" id="172846"/>
    <lineage>
        <taxon>Eukaryota</taxon>
        <taxon>Metazoa</taxon>
        <taxon>Ecdysozoa</taxon>
        <taxon>Arthropoda</taxon>
        <taxon>Chelicerata</taxon>
        <taxon>Arachnida</taxon>
        <taxon>Araneae</taxon>
        <taxon>Araneomorphae</taxon>
        <taxon>Entelegynae</taxon>
        <taxon>Araneoidea</taxon>
        <taxon>Araneidae</taxon>
        <taxon>Caerostris</taxon>
    </lineage>
</organism>
<evidence type="ECO:0000256" key="4">
    <source>
        <dbReference type="ARBA" id="ARBA00022771"/>
    </source>
</evidence>
<comment type="subcellular location">
    <subcellularLocation>
        <location evidence="1">Nucleus</location>
    </subcellularLocation>
</comment>
<dbReference type="PROSITE" id="PS50157">
    <property type="entry name" value="ZINC_FINGER_C2H2_2"/>
    <property type="match status" value="1"/>
</dbReference>
<keyword evidence="5" id="KW-0862">Zinc</keyword>
<keyword evidence="6" id="KW-0539">Nucleus</keyword>
<dbReference type="Proteomes" id="UP001054945">
    <property type="component" value="Unassembled WGS sequence"/>
</dbReference>
<dbReference type="GO" id="GO:0008270">
    <property type="term" value="F:zinc ion binding"/>
    <property type="evidence" value="ECO:0007669"/>
    <property type="project" value="UniProtKB-KW"/>
</dbReference>
<dbReference type="GO" id="GO:0000981">
    <property type="term" value="F:DNA-binding transcription factor activity, RNA polymerase II-specific"/>
    <property type="evidence" value="ECO:0007669"/>
    <property type="project" value="TreeGrafter"/>
</dbReference>
<evidence type="ECO:0000256" key="5">
    <source>
        <dbReference type="ARBA" id="ARBA00022833"/>
    </source>
</evidence>
<dbReference type="PANTHER" id="PTHR10032">
    <property type="entry name" value="ZINC FINGER PROTEIN WITH KRAB AND SCAN DOMAINS"/>
    <property type="match status" value="1"/>
</dbReference>
<evidence type="ECO:0000256" key="2">
    <source>
        <dbReference type="ARBA" id="ARBA00022723"/>
    </source>
</evidence>
<dbReference type="InterPro" id="IPR027756">
    <property type="entry name" value="Ovo-like"/>
</dbReference>
<evidence type="ECO:0000313" key="9">
    <source>
        <dbReference type="EMBL" id="GIY01610.1"/>
    </source>
</evidence>
<proteinExistence type="predicted"/>
<dbReference type="EMBL" id="BPLR01005346">
    <property type="protein sequence ID" value="GIY01610.1"/>
    <property type="molecule type" value="Genomic_DNA"/>
</dbReference>
<evidence type="ECO:0000256" key="6">
    <source>
        <dbReference type="ARBA" id="ARBA00023242"/>
    </source>
</evidence>
<gene>
    <name evidence="9" type="ORF">CEXT_799801</name>
</gene>
<comment type="caution">
    <text evidence="9">The sequence shown here is derived from an EMBL/GenBank/DDBJ whole genome shotgun (WGS) entry which is preliminary data.</text>
</comment>
<keyword evidence="3" id="KW-0677">Repeat</keyword>
<accession>A0AAV4Q0Q5</accession>
<dbReference type="GO" id="GO:0000978">
    <property type="term" value="F:RNA polymerase II cis-regulatory region sequence-specific DNA binding"/>
    <property type="evidence" value="ECO:0007669"/>
    <property type="project" value="TreeGrafter"/>
</dbReference>
<dbReference type="FunFam" id="3.30.160.60:FF:000744">
    <property type="entry name" value="zinc finger E-box-binding homeobox 1"/>
    <property type="match status" value="1"/>
</dbReference>
<keyword evidence="2" id="KW-0479">Metal-binding</keyword>
<dbReference type="PROSITE" id="PS00028">
    <property type="entry name" value="ZINC_FINGER_C2H2_1"/>
    <property type="match status" value="1"/>
</dbReference>
<dbReference type="AlphaFoldDB" id="A0AAV4Q0Q5"/>
<name>A0AAV4Q0Q5_CAEEX</name>
<dbReference type="GO" id="GO:0005634">
    <property type="term" value="C:nucleus"/>
    <property type="evidence" value="ECO:0007669"/>
    <property type="project" value="UniProtKB-SubCell"/>
</dbReference>